<dbReference type="Pfam" id="PF00041">
    <property type="entry name" value="fn3"/>
    <property type="match status" value="1"/>
</dbReference>
<evidence type="ECO:0000256" key="6">
    <source>
        <dbReference type="ARBA" id="ARBA00023319"/>
    </source>
</evidence>
<keyword evidence="12" id="KW-1185">Reference proteome</keyword>
<dbReference type="PANTHER" id="PTHR11640:SF31">
    <property type="entry name" value="IRREGULAR CHIASM C-ROUGHEST PROTEIN-RELATED"/>
    <property type="match status" value="1"/>
</dbReference>
<keyword evidence="4" id="KW-1015">Disulfide bond</keyword>
<feature type="transmembrane region" description="Helical" evidence="7">
    <location>
        <begin position="847"/>
        <end position="871"/>
    </location>
</feature>
<dbReference type="SMART" id="SM00408">
    <property type="entry name" value="IGc2"/>
    <property type="match status" value="3"/>
</dbReference>
<evidence type="ECO:0000256" key="7">
    <source>
        <dbReference type="SAM" id="Phobius"/>
    </source>
</evidence>
<dbReference type="InterPro" id="IPR003599">
    <property type="entry name" value="Ig_sub"/>
</dbReference>
<dbReference type="Pfam" id="PF08205">
    <property type="entry name" value="C2-set_2"/>
    <property type="match status" value="1"/>
</dbReference>
<dbReference type="Gene3D" id="2.60.40.10">
    <property type="entry name" value="Immunoglobulins"/>
    <property type="match status" value="5"/>
</dbReference>
<dbReference type="InterPro" id="IPR013783">
    <property type="entry name" value="Ig-like_fold"/>
</dbReference>
<dbReference type="InterPro" id="IPR003598">
    <property type="entry name" value="Ig_sub2"/>
</dbReference>
<keyword evidence="5" id="KW-0325">Glycoprotein</keyword>
<keyword evidence="8" id="KW-0732">Signal</keyword>
<dbReference type="InterPro" id="IPR013098">
    <property type="entry name" value="Ig_I-set"/>
</dbReference>
<keyword evidence="7" id="KW-0812">Transmembrane</keyword>
<comment type="subcellular location">
    <subcellularLocation>
        <location evidence="1">Membrane</location>
        <topology evidence="1">Single-pass type I membrane protein</topology>
    </subcellularLocation>
</comment>
<comment type="caution">
    <text evidence="11">The sequence shown here is derived from an EMBL/GenBank/DDBJ whole genome shotgun (WGS) entry which is preliminary data.</text>
</comment>
<keyword evidence="7" id="KW-1133">Transmembrane helix</keyword>
<dbReference type="Proteomes" id="UP000828390">
    <property type="component" value="Unassembled WGS sequence"/>
</dbReference>
<organism evidence="11 12">
    <name type="scientific">Dreissena polymorpha</name>
    <name type="common">Zebra mussel</name>
    <name type="synonym">Mytilus polymorpha</name>
    <dbReference type="NCBI Taxonomy" id="45954"/>
    <lineage>
        <taxon>Eukaryota</taxon>
        <taxon>Metazoa</taxon>
        <taxon>Spiralia</taxon>
        <taxon>Lophotrochozoa</taxon>
        <taxon>Mollusca</taxon>
        <taxon>Bivalvia</taxon>
        <taxon>Autobranchia</taxon>
        <taxon>Heteroconchia</taxon>
        <taxon>Euheterodonta</taxon>
        <taxon>Imparidentia</taxon>
        <taxon>Neoheterodontei</taxon>
        <taxon>Myida</taxon>
        <taxon>Dreissenoidea</taxon>
        <taxon>Dreissenidae</taxon>
        <taxon>Dreissena</taxon>
    </lineage>
</organism>
<reference evidence="11" key="2">
    <citation type="submission" date="2020-11" db="EMBL/GenBank/DDBJ databases">
        <authorList>
            <person name="McCartney M.A."/>
            <person name="Auch B."/>
            <person name="Kono T."/>
            <person name="Mallez S."/>
            <person name="Becker A."/>
            <person name="Gohl D.M."/>
            <person name="Silverstein K.A.T."/>
            <person name="Koren S."/>
            <person name="Bechman K.B."/>
            <person name="Herman A."/>
            <person name="Abrahante J.E."/>
            <person name="Garbe J."/>
        </authorList>
    </citation>
    <scope>NUCLEOTIDE SEQUENCE</scope>
    <source>
        <strain evidence="11">Duluth1</strain>
        <tissue evidence="11">Whole animal</tissue>
    </source>
</reference>
<keyword evidence="3 7" id="KW-0472">Membrane</keyword>
<reference evidence="11" key="1">
    <citation type="journal article" date="2019" name="bioRxiv">
        <title>The Genome of the Zebra Mussel, Dreissena polymorpha: A Resource for Invasive Species Research.</title>
        <authorList>
            <person name="McCartney M.A."/>
            <person name="Auch B."/>
            <person name="Kono T."/>
            <person name="Mallez S."/>
            <person name="Zhang Y."/>
            <person name="Obille A."/>
            <person name="Becker A."/>
            <person name="Abrahante J.E."/>
            <person name="Garbe J."/>
            <person name="Badalamenti J.P."/>
            <person name="Herman A."/>
            <person name="Mangelson H."/>
            <person name="Liachko I."/>
            <person name="Sullivan S."/>
            <person name="Sone E.D."/>
            <person name="Koren S."/>
            <person name="Silverstein K.A.T."/>
            <person name="Beckman K.B."/>
            <person name="Gohl D.M."/>
        </authorList>
    </citation>
    <scope>NUCLEOTIDE SEQUENCE</scope>
    <source>
        <strain evidence="11">Duluth1</strain>
        <tissue evidence="11">Whole animal</tissue>
    </source>
</reference>
<evidence type="ECO:0000256" key="3">
    <source>
        <dbReference type="ARBA" id="ARBA00023136"/>
    </source>
</evidence>
<dbReference type="GO" id="GO:0005911">
    <property type="term" value="C:cell-cell junction"/>
    <property type="evidence" value="ECO:0007669"/>
    <property type="project" value="TreeGrafter"/>
</dbReference>
<proteinExistence type="predicted"/>
<evidence type="ECO:0000256" key="1">
    <source>
        <dbReference type="ARBA" id="ARBA00004479"/>
    </source>
</evidence>
<protein>
    <submittedName>
        <fullName evidence="11">Uncharacterized protein</fullName>
    </submittedName>
</protein>
<dbReference type="InterPro" id="IPR013162">
    <property type="entry name" value="CD80_C2-set"/>
</dbReference>
<dbReference type="EMBL" id="JAIWYP010000006">
    <property type="protein sequence ID" value="KAH3813767.1"/>
    <property type="molecule type" value="Genomic_DNA"/>
</dbReference>
<evidence type="ECO:0000313" key="12">
    <source>
        <dbReference type="Proteomes" id="UP000828390"/>
    </source>
</evidence>
<dbReference type="Pfam" id="PF07679">
    <property type="entry name" value="I-set"/>
    <property type="match status" value="1"/>
</dbReference>
<dbReference type="SUPFAM" id="SSF48726">
    <property type="entry name" value="Immunoglobulin"/>
    <property type="match status" value="3"/>
</dbReference>
<feature type="chain" id="PRO_5038800898" evidence="8">
    <location>
        <begin position="23"/>
        <end position="969"/>
    </location>
</feature>
<evidence type="ECO:0000259" key="10">
    <source>
        <dbReference type="PROSITE" id="PS50853"/>
    </source>
</evidence>
<evidence type="ECO:0000256" key="5">
    <source>
        <dbReference type="ARBA" id="ARBA00023180"/>
    </source>
</evidence>
<dbReference type="PROSITE" id="PS50853">
    <property type="entry name" value="FN3"/>
    <property type="match status" value="1"/>
</dbReference>
<dbReference type="InterPro" id="IPR003961">
    <property type="entry name" value="FN3_dom"/>
</dbReference>
<feature type="domain" description="Fibronectin type-III" evidence="10">
    <location>
        <begin position="745"/>
        <end position="838"/>
    </location>
</feature>
<dbReference type="PANTHER" id="PTHR11640">
    <property type="entry name" value="NEPHRIN"/>
    <property type="match status" value="1"/>
</dbReference>
<sequence>MMDCRLLILLLTRSLFPTVVVGSQNPELISNATFVDANAALKLTCTHSTATIVKWWLKPVSGNNFNNVLAAASTGSTCMFDRTPLPDVLAGCNCAGSTFNCTLKSVSRIDDGDKWKCSAVQSQEMFSQELTIAVAVPVIGVTLTPDLPVISVSQNVPISFIKCESSYSRPTPIITWYMDRDTPLDYTDDVNITERSISSVAGNWTTSTLTITPSQEQHGDMIYCKVSNGYGSILSVRKPRINVLVAPSTPKVLYKNVIVDTITVIQNSSVSLECTSSGNPTPNTIWKLTNGSVINSGVIDLKFMQSVNAVTLTCTATSVVQPTNGSTIKYSNATHLLVNILYPPTNPTCVIGNNVITSNYIRAIKNTSITINCTSNSNPPPMNYTWTLPGGLKRDGQIFTIPNVLSSGTYKLDVNNVMNANSAPQVVNGNGNVIFTLDMLFAVAVRPIANTTVLLNRTLSVACPYTEGNPPKTNFMWKQVKTSRVVGVEQNLTFQNMQINDEGFYKCRVNNTMAPSGCCTQTTYDETIFYVDVQYPSSIQRFYVDGFEIARIITINQSQTVVLFCEAYSDPVANMFLINNTRNGRNLLTETHNNTISASLENARCEFDKGIYQCQGNNIHNAAQQVREIEIIIRCAPRASPFMPPVPKVWTKTNSSVTLTYTIVAYPPPKASSAFVWRKQVNNEWFIVNDDTRINIQISQDRLQTNLSIVQVQKDDFATYTVNVDNDIGSTKQTFVIEAKEKPAIPEQFGIPENTITDSSVIVEWKPVFNGGDDQWFVIGYKQQTGERWTYKTILEHIERISIEELVAGTSYQFKMYAENSIGKSAETNVITVTTRAKSDNGSFPSVGAAVGGAVGVTVVIVIMFGMFILWKKFKRNQASGSMYDDLFNGQINVSAVSTSSEYEAYRVDSQYRNQYETPAETSFHEYSALTHGGTQQHNVMNRASDVADNDCAKEENSYVNLVLSNTET</sequence>
<dbReference type="InterPro" id="IPR036179">
    <property type="entry name" value="Ig-like_dom_sf"/>
</dbReference>
<feature type="domain" description="Ig-like" evidence="9">
    <location>
        <begin position="424"/>
        <end position="525"/>
    </location>
</feature>
<dbReference type="InterPro" id="IPR051275">
    <property type="entry name" value="Cell_adhesion_signaling"/>
</dbReference>
<dbReference type="PROSITE" id="PS50835">
    <property type="entry name" value="IG_LIKE"/>
    <property type="match status" value="3"/>
</dbReference>
<evidence type="ECO:0000256" key="8">
    <source>
        <dbReference type="SAM" id="SignalP"/>
    </source>
</evidence>
<evidence type="ECO:0000256" key="2">
    <source>
        <dbReference type="ARBA" id="ARBA00022737"/>
    </source>
</evidence>
<dbReference type="SMART" id="SM00409">
    <property type="entry name" value="IG"/>
    <property type="match status" value="6"/>
</dbReference>
<dbReference type="SUPFAM" id="SSF49265">
    <property type="entry name" value="Fibronectin type III"/>
    <property type="match status" value="1"/>
</dbReference>
<name>A0A9D4GGV7_DREPO</name>
<evidence type="ECO:0000313" key="11">
    <source>
        <dbReference type="EMBL" id="KAH3813767.1"/>
    </source>
</evidence>
<feature type="signal peptide" evidence="8">
    <location>
        <begin position="1"/>
        <end position="22"/>
    </location>
</feature>
<dbReference type="SMART" id="SM00060">
    <property type="entry name" value="FN3"/>
    <property type="match status" value="1"/>
</dbReference>
<dbReference type="InterPro" id="IPR007110">
    <property type="entry name" value="Ig-like_dom"/>
</dbReference>
<dbReference type="GO" id="GO:0050839">
    <property type="term" value="F:cell adhesion molecule binding"/>
    <property type="evidence" value="ECO:0007669"/>
    <property type="project" value="TreeGrafter"/>
</dbReference>
<dbReference type="CDD" id="cd00063">
    <property type="entry name" value="FN3"/>
    <property type="match status" value="1"/>
</dbReference>
<dbReference type="GO" id="GO:0005886">
    <property type="term" value="C:plasma membrane"/>
    <property type="evidence" value="ECO:0007669"/>
    <property type="project" value="TreeGrafter"/>
</dbReference>
<keyword evidence="6" id="KW-0393">Immunoglobulin domain</keyword>
<gene>
    <name evidence="11" type="ORF">DPMN_142235</name>
</gene>
<evidence type="ECO:0000259" key="9">
    <source>
        <dbReference type="PROSITE" id="PS50835"/>
    </source>
</evidence>
<accession>A0A9D4GGV7</accession>
<keyword evidence="2" id="KW-0677">Repeat</keyword>
<dbReference type="AlphaFoldDB" id="A0A9D4GGV7"/>
<dbReference type="GO" id="GO:0098609">
    <property type="term" value="P:cell-cell adhesion"/>
    <property type="evidence" value="ECO:0007669"/>
    <property type="project" value="TreeGrafter"/>
</dbReference>
<feature type="domain" description="Ig-like" evidence="9">
    <location>
        <begin position="145"/>
        <end position="242"/>
    </location>
</feature>
<dbReference type="InterPro" id="IPR036116">
    <property type="entry name" value="FN3_sf"/>
</dbReference>
<evidence type="ECO:0000256" key="4">
    <source>
        <dbReference type="ARBA" id="ARBA00023157"/>
    </source>
</evidence>
<feature type="domain" description="Ig-like" evidence="9">
    <location>
        <begin position="250"/>
        <end position="334"/>
    </location>
</feature>